<organism evidence="2 3">
    <name type="scientific">Amycolatopsis japonica</name>
    <dbReference type="NCBI Taxonomy" id="208439"/>
    <lineage>
        <taxon>Bacteria</taxon>
        <taxon>Bacillati</taxon>
        <taxon>Actinomycetota</taxon>
        <taxon>Actinomycetes</taxon>
        <taxon>Pseudonocardiales</taxon>
        <taxon>Pseudonocardiaceae</taxon>
        <taxon>Amycolatopsis</taxon>
        <taxon>Amycolatopsis japonica group</taxon>
    </lineage>
</organism>
<dbReference type="HOGENOM" id="CLU_029195_1_0_11"/>
<keyword evidence="1" id="KW-0812">Transmembrane</keyword>
<dbReference type="PANTHER" id="PTHR36844">
    <property type="entry name" value="PROTEASE PRSW"/>
    <property type="match status" value="1"/>
</dbReference>
<dbReference type="Proteomes" id="UP000028492">
    <property type="component" value="Chromosome"/>
</dbReference>
<feature type="transmembrane region" description="Helical" evidence="1">
    <location>
        <begin position="20"/>
        <end position="41"/>
    </location>
</feature>
<sequence>MSEPSSPAPGLDRPRRSRSITVLLPVLGLIAVALCGLFVFGTVTEKVGPLAVGIGVLAALVPVAVVVTAFLWVDRWEPEPPKLLLLAFVWGACVATIIALLLNSGAEAVGDLLLGTGVGGKISGLVSAPLVEEAAKAVFILLLWWRRPSEFDGVVDGIVYAGFTAAGFAFTENIYYFGRAFAEHGFGDGTSAGVLAAFFLRGVLSPFTHPLFAVMTGIGLGVAASSKVRSLRILAPIGGYLVAVLLHALWNGAALLGGAKTFLNVYFLIMVPLFIGVFSVVVMQRRREQRIVAAALPMMVDARWIAPSEVSLLASLSGRRSWRKQARKQSGREAAKAVGRYQASVTELAFLRRGPKLTDEAKQRQSELLRVLKTSRAEAVRLADGAPRG</sequence>
<dbReference type="AlphaFoldDB" id="A0A075V5Q3"/>
<accession>A0A075V5Q3</accession>
<evidence type="ECO:0000256" key="1">
    <source>
        <dbReference type="SAM" id="Phobius"/>
    </source>
</evidence>
<dbReference type="RefSeq" id="WP_084098492.1">
    <property type="nucleotide sequence ID" value="NZ_CP008953.1"/>
</dbReference>
<dbReference type="GO" id="GO:0008233">
    <property type="term" value="F:peptidase activity"/>
    <property type="evidence" value="ECO:0007669"/>
    <property type="project" value="InterPro"/>
</dbReference>
<proteinExistence type="predicted"/>
<feature type="transmembrane region" description="Helical" evidence="1">
    <location>
        <begin position="231"/>
        <end position="250"/>
    </location>
</feature>
<evidence type="ECO:0000313" key="3">
    <source>
        <dbReference type="Proteomes" id="UP000028492"/>
    </source>
</evidence>
<evidence type="ECO:0000313" key="2">
    <source>
        <dbReference type="EMBL" id="AIG80633.1"/>
    </source>
</evidence>
<feature type="transmembrane region" description="Helical" evidence="1">
    <location>
        <begin position="83"/>
        <end position="102"/>
    </location>
</feature>
<feature type="transmembrane region" description="Helical" evidence="1">
    <location>
        <begin position="47"/>
        <end position="71"/>
    </location>
</feature>
<dbReference type="PANTHER" id="PTHR36844:SF1">
    <property type="entry name" value="PROTEASE PRSW"/>
    <property type="match status" value="1"/>
</dbReference>
<keyword evidence="3" id="KW-1185">Reference proteome</keyword>
<dbReference type="Pfam" id="PF13367">
    <property type="entry name" value="PrsW-protease"/>
    <property type="match status" value="1"/>
</dbReference>
<gene>
    <name evidence="2" type="ORF">AJAP_39260</name>
</gene>
<dbReference type="eggNOG" id="COG2339">
    <property type="taxonomic scope" value="Bacteria"/>
</dbReference>
<keyword evidence="1" id="KW-1133">Transmembrane helix</keyword>
<dbReference type="KEGG" id="aja:AJAP_39260"/>
<reference evidence="2 3" key="1">
    <citation type="journal article" date="2014" name="J. Biotechnol.">
        <title>Complete genome sequence of the actinobacterium Amycolatopsis japonica MG417-CF17(T) (=DSM 44213T) producing (S,S)-N,N'-ethylenediaminedisuccinic acid.</title>
        <authorList>
            <person name="Stegmann E."/>
            <person name="Albersmeier A."/>
            <person name="Spohn M."/>
            <person name="Gert H."/>
            <person name="Weber T."/>
            <person name="Wohlleben W."/>
            <person name="Kalinowski J."/>
            <person name="Ruckert C."/>
        </authorList>
    </citation>
    <scope>NUCLEOTIDE SEQUENCE [LARGE SCALE GENOMIC DNA]</scope>
    <source>
        <strain evidence="3">MG417-CF17 (DSM 44213)</strain>
    </source>
</reference>
<feature type="transmembrane region" description="Helical" evidence="1">
    <location>
        <begin position="262"/>
        <end position="282"/>
    </location>
</feature>
<feature type="transmembrane region" description="Helical" evidence="1">
    <location>
        <begin position="122"/>
        <end position="145"/>
    </location>
</feature>
<protein>
    <submittedName>
        <fullName evidence="2">Conserved putative membrane protein</fullName>
    </submittedName>
</protein>
<name>A0A075V5Q3_9PSEU</name>
<keyword evidence="1" id="KW-0472">Membrane</keyword>
<feature type="transmembrane region" description="Helical" evidence="1">
    <location>
        <begin position="198"/>
        <end position="224"/>
    </location>
</feature>
<dbReference type="STRING" id="208439.AJAP_39260"/>
<feature type="transmembrane region" description="Helical" evidence="1">
    <location>
        <begin position="157"/>
        <end position="178"/>
    </location>
</feature>
<dbReference type="EMBL" id="CP008953">
    <property type="protein sequence ID" value="AIG80633.1"/>
    <property type="molecule type" value="Genomic_DNA"/>
</dbReference>
<dbReference type="InterPro" id="IPR026898">
    <property type="entry name" value="PrsW"/>
</dbReference>